<dbReference type="InterPro" id="IPR001128">
    <property type="entry name" value="Cyt_P450"/>
</dbReference>
<accession>G2QDF6</accession>
<evidence type="ECO:0000256" key="3">
    <source>
        <dbReference type="ARBA" id="ARBA00022723"/>
    </source>
</evidence>
<dbReference type="CDD" id="cd11040">
    <property type="entry name" value="CYP7_CYP8-like"/>
    <property type="match status" value="1"/>
</dbReference>
<dbReference type="VEuPathDB" id="FungiDB:MYCTH_2061987"/>
<name>G2QDF6_THET4</name>
<proteinExistence type="inferred from homology"/>
<dbReference type="GO" id="GO:0016705">
    <property type="term" value="F:oxidoreductase activity, acting on paired donors, with incorporation or reduction of molecular oxygen"/>
    <property type="evidence" value="ECO:0007669"/>
    <property type="project" value="InterPro"/>
</dbReference>
<dbReference type="Gene3D" id="1.10.630.10">
    <property type="entry name" value="Cytochrome P450"/>
    <property type="match status" value="1"/>
</dbReference>
<dbReference type="GO" id="GO:0005506">
    <property type="term" value="F:iron ion binding"/>
    <property type="evidence" value="ECO:0007669"/>
    <property type="project" value="InterPro"/>
</dbReference>
<keyword evidence="3 5" id="KW-0479">Metal-binding</keyword>
<dbReference type="STRING" id="573729.G2QDF6"/>
<dbReference type="RefSeq" id="XP_003663566.1">
    <property type="nucleotide sequence ID" value="XM_003663518.1"/>
</dbReference>
<evidence type="ECO:0000256" key="5">
    <source>
        <dbReference type="PIRSR" id="PIRSR602401-1"/>
    </source>
</evidence>
<dbReference type="OMA" id="WEPNFGS"/>
<dbReference type="GeneID" id="11509600"/>
<dbReference type="GO" id="GO:0020037">
    <property type="term" value="F:heme binding"/>
    <property type="evidence" value="ECO:0007669"/>
    <property type="project" value="InterPro"/>
</dbReference>
<gene>
    <name evidence="8" type="ORF">MYCTH_2061987</name>
</gene>
<keyword evidence="7" id="KW-0732">Signal</keyword>
<sequence>MVVLAAIFGLAGALGSGGGGGGGDKQPPSLWEPIPFVYNSLQFLLDNEGFMKRAQAALKKTTVARFRQGGHLVYLVSGPKNVQAVFGRSHNNNIHNDDLMVRSTLPLWYRLSADDLRRFATDKTGRGRNPLPGTEDTPPENRLFLGYEHVHNEFLARAQHLAPMVEQYQRQLTQTLDGLCPSPSDATGTGKKGRNDDGVVLGVVDFCKGRVARCALHALLGPGAFEISPDLVERMWEFDDAVFPLVMGLRLGVPEWLNRRAHAAHRRYLNAVRRYLDAAWADFDWADPASADARWEPRFGAQVTREVAKWFRDHGFTGPDTGPGAVGILAWAQNSNVIPTTTWLVMEVARDPELLRALREEVETAFATDGATGRRRTLDPQKVAALPLLASAYTETLRLRMNFNVVRNVRQSFTMAGYTIRGGSLLQVPTLVAHYDEDVWGAESHPASEFWAGRHIKYTDEPDAEGRVTRKRVFAMASRTGSYFPYGGGNLICPGRHFAKQEIMLTIALLISRFDIEFLGWTKLDGSPSDRPPRNDPRFSGGGAAPPDRDMKIRIRPIAS</sequence>
<dbReference type="GO" id="GO:0008395">
    <property type="term" value="F:steroid hydroxylase activity"/>
    <property type="evidence" value="ECO:0007669"/>
    <property type="project" value="TreeGrafter"/>
</dbReference>
<dbReference type="eggNOG" id="KOG0684">
    <property type="taxonomic scope" value="Eukaryota"/>
</dbReference>
<dbReference type="Pfam" id="PF00067">
    <property type="entry name" value="p450"/>
    <property type="match status" value="1"/>
</dbReference>
<evidence type="ECO:0008006" key="10">
    <source>
        <dbReference type="Google" id="ProtNLM"/>
    </source>
</evidence>
<evidence type="ECO:0000256" key="1">
    <source>
        <dbReference type="ARBA" id="ARBA00010617"/>
    </source>
</evidence>
<feature type="signal peptide" evidence="7">
    <location>
        <begin position="1"/>
        <end position="15"/>
    </location>
</feature>
<dbReference type="OrthoDB" id="3366823at2759"/>
<dbReference type="InterPro" id="IPR002401">
    <property type="entry name" value="Cyt_P450_E_grp-I"/>
</dbReference>
<evidence type="ECO:0000256" key="6">
    <source>
        <dbReference type="SAM" id="MobiDB-lite"/>
    </source>
</evidence>
<feature type="region of interest" description="Disordered" evidence="6">
    <location>
        <begin position="525"/>
        <end position="560"/>
    </location>
</feature>
<dbReference type="PRINTS" id="PR00463">
    <property type="entry name" value="EP450I"/>
</dbReference>
<organism evidence="8 9">
    <name type="scientific">Thermothelomyces thermophilus (strain ATCC 42464 / BCRC 31852 / DSM 1799)</name>
    <name type="common">Sporotrichum thermophile</name>
    <dbReference type="NCBI Taxonomy" id="573729"/>
    <lineage>
        <taxon>Eukaryota</taxon>
        <taxon>Fungi</taxon>
        <taxon>Dikarya</taxon>
        <taxon>Ascomycota</taxon>
        <taxon>Pezizomycotina</taxon>
        <taxon>Sordariomycetes</taxon>
        <taxon>Sordariomycetidae</taxon>
        <taxon>Sordariales</taxon>
        <taxon>Chaetomiaceae</taxon>
        <taxon>Thermothelomyces</taxon>
    </lineage>
</organism>
<evidence type="ECO:0000256" key="2">
    <source>
        <dbReference type="ARBA" id="ARBA00022617"/>
    </source>
</evidence>
<dbReference type="AlphaFoldDB" id="G2QDF6"/>
<evidence type="ECO:0000313" key="9">
    <source>
        <dbReference type="Proteomes" id="UP000007322"/>
    </source>
</evidence>
<keyword evidence="9" id="KW-1185">Reference proteome</keyword>
<dbReference type="InParanoid" id="G2QDF6"/>
<dbReference type="PANTHER" id="PTHR24304:SF2">
    <property type="entry name" value="24-HYDROXYCHOLESTEROL 7-ALPHA-HYDROXYLASE"/>
    <property type="match status" value="1"/>
</dbReference>
<dbReference type="Proteomes" id="UP000007322">
    <property type="component" value="Chromosome 3"/>
</dbReference>
<feature type="binding site" description="axial binding residue" evidence="5">
    <location>
        <position position="493"/>
    </location>
    <ligand>
        <name>heme</name>
        <dbReference type="ChEBI" id="CHEBI:30413"/>
    </ligand>
    <ligandPart>
        <name>Fe</name>
        <dbReference type="ChEBI" id="CHEBI:18248"/>
    </ligandPart>
</feature>
<feature type="chain" id="PRO_5013107691" description="Cytochrome P450" evidence="7">
    <location>
        <begin position="16"/>
        <end position="560"/>
    </location>
</feature>
<dbReference type="KEGG" id="mtm:MYCTH_2061987"/>
<dbReference type="InterPro" id="IPR050529">
    <property type="entry name" value="CYP450_sterol_14alpha_dmase"/>
</dbReference>
<dbReference type="SUPFAM" id="SSF48264">
    <property type="entry name" value="Cytochrome P450"/>
    <property type="match status" value="1"/>
</dbReference>
<evidence type="ECO:0000256" key="7">
    <source>
        <dbReference type="SAM" id="SignalP"/>
    </source>
</evidence>
<protein>
    <recommendedName>
        <fullName evidence="10">Cytochrome P450</fullName>
    </recommendedName>
</protein>
<comment type="cofactor">
    <cofactor evidence="5">
        <name>heme</name>
        <dbReference type="ChEBI" id="CHEBI:30413"/>
    </cofactor>
</comment>
<dbReference type="InterPro" id="IPR036396">
    <property type="entry name" value="Cyt_P450_sf"/>
</dbReference>
<keyword evidence="2 5" id="KW-0349">Heme</keyword>
<dbReference type="HOGENOM" id="CLU_018012_2_2_1"/>
<dbReference type="EMBL" id="CP003004">
    <property type="protein sequence ID" value="AEO58321.1"/>
    <property type="molecule type" value="Genomic_DNA"/>
</dbReference>
<reference evidence="8 9" key="1">
    <citation type="journal article" date="2011" name="Nat. Biotechnol.">
        <title>Comparative genomic analysis of the thermophilic biomass-degrading fungi Myceliophthora thermophila and Thielavia terrestris.</title>
        <authorList>
            <person name="Berka R.M."/>
            <person name="Grigoriev I.V."/>
            <person name="Otillar R."/>
            <person name="Salamov A."/>
            <person name="Grimwood J."/>
            <person name="Reid I."/>
            <person name="Ishmael N."/>
            <person name="John T."/>
            <person name="Darmond C."/>
            <person name="Moisan M.-C."/>
            <person name="Henrissat B."/>
            <person name="Coutinho P.M."/>
            <person name="Lombard V."/>
            <person name="Natvig D.O."/>
            <person name="Lindquist E."/>
            <person name="Schmutz J."/>
            <person name="Lucas S."/>
            <person name="Harris P."/>
            <person name="Powlowski J."/>
            <person name="Bellemare A."/>
            <person name="Taylor D."/>
            <person name="Butler G."/>
            <person name="de Vries R.P."/>
            <person name="Allijn I.E."/>
            <person name="van den Brink J."/>
            <person name="Ushinsky S."/>
            <person name="Storms R."/>
            <person name="Powell A.J."/>
            <person name="Paulsen I.T."/>
            <person name="Elbourne L.D.H."/>
            <person name="Baker S.E."/>
            <person name="Magnuson J."/>
            <person name="LaBoissiere S."/>
            <person name="Clutterbuck A.J."/>
            <person name="Martinez D."/>
            <person name="Wogulis M."/>
            <person name="de Leon A.L."/>
            <person name="Rey M.W."/>
            <person name="Tsang A."/>
        </authorList>
    </citation>
    <scope>NUCLEOTIDE SEQUENCE [LARGE SCALE GENOMIC DNA]</scope>
    <source>
        <strain evidence="9">ATCC 42464 / BCRC 31852 / DSM 1799</strain>
    </source>
</reference>
<evidence type="ECO:0000313" key="8">
    <source>
        <dbReference type="EMBL" id="AEO58321.1"/>
    </source>
</evidence>
<dbReference type="PANTHER" id="PTHR24304">
    <property type="entry name" value="CYTOCHROME P450 FAMILY 7"/>
    <property type="match status" value="1"/>
</dbReference>
<keyword evidence="4 5" id="KW-0408">Iron</keyword>
<evidence type="ECO:0000256" key="4">
    <source>
        <dbReference type="ARBA" id="ARBA00023004"/>
    </source>
</evidence>
<comment type="similarity">
    <text evidence="1">Belongs to the cytochrome P450 family.</text>
</comment>